<dbReference type="Proteomes" id="UP001652661">
    <property type="component" value="Chromosome 2L"/>
</dbReference>
<evidence type="ECO:0000256" key="1">
    <source>
        <dbReference type="ARBA" id="ARBA00022618"/>
    </source>
</evidence>
<dbReference type="PIRSF" id="PIRSF001771">
    <property type="entry name" value="Cyclin_A_B_D_E"/>
    <property type="match status" value="1"/>
</dbReference>
<dbReference type="InterPro" id="IPR013763">
    <property type="entry name" value="Cyclin-like_dom"/>
</dbReference>
<dbReference type="SUPFAM" id="SSF47954">
    <property type="entry name" value="Cyclin-like"/>
    <property type="match status" value="2"/>
</dbReference>
<dbReference type="OrthoDB" id="5590282at2759"/>
<dbReference type="GeneID" id="108076914"/>
<dbReference type="CDD" id="cd20509">
    <property type="entry name" value="CYCLIN_CCNB1-like_rpt2"/>
    <property type="match status" value="1"/>
</dbReference>
<evidence type="ECO:0000313" key="8">
    <source>
        <dbReference type="RefSeq" id="XP_017025447.1"/>
    </source>
</evidence>
<dbReference type="CDD" id="cd20507">
    <property type="entry name" value="CYCLIN_CCNB1-like_rpt1"/>
    <property type="match status" value="1"/>
</dbReference>
<dbReference type="InterPro" id="IPR006671">
    <property type="entry name" value="Cyclin_N"/>
</dbReference>
<evidence type="ECO:0000256" key="2">
    <source>
        <dbReference type="ARBA" id="ARBA00023127"/>
    </source>
</evidence>
<evidence type="ECO:0000259" key="5">
    <source>
        <dbReference type="SMART" id="SM00385"/>
    </source>
</evidence>
<dbReference type="InterPro" id="IPR048258">
    <property type="entry name" value="Cyclins_cyclin-box"/>
</dbReference>
<evidence type="ECO:0000259" key="6">
    <source>
        <dbReference type="SMART" id="SM01332"/>
    </source>
</evidence>
<feature type="domain" description="Cyclin C-terminal" evidence="6">
    <location>
        <begin position="243"/>
        <end position="369"/>
    </location>
</feature>
<dbReference type="RefSeq" id="XP_017025447.1">
    <property type="nucleotide sequence ID" value="XM_017169958.3"/>
</dbReference>
<dbReference type="AlphaFoldDB" id="A0A6P4I9A4"/>
<keyword evidence="1" id="KW-0132">Cell division</keyword>
<proteinExistence type="inferred from homology"/>
<comment type="similarity">
    <text evidence="4">Belongs to the cyclin family.</text>
</comment>
<dbReference type="InterPro" id="IPR046965">
    <property type="entry name" value="Cyclin_A/B-like"/>
</dbReference>
<keyword evidence="3" id="KW-0131">Cell cycle</keyword>
<reference evidence="8" key="2">
    <citation type="submission" date="2025-08" db="UniProtKB">
        <authorList>
            <consortium name="RefSeq"/>
        </authorList>
    </citation>
    <scope>IDENTIFICATION</scope>
    <source>
        <strain evidence="8">14028-0561.14</strain>
        <tissue evidence="8">Whole fly</tissue>
    </source>
</reference>
<organism evidence="7 8">
    <name type="scientific">Drosophila kikkawai</name>
    <name type="common">Fruit fly</name>
    <dbReference type="NCBI Taxonomy" id="30033"/>
    <lineage>
        <taxon>Eukaryota</taxon>
        <taxon>Metazoa</taxon>
        <taxon>Ecdysozoa</taxon>
        <taxon>Arthropoda</taxon>
        <taxon>Hexapoda</taxon>
        <taxon>Insecta</taxon>
        <taxon>Pterygota</taxon>
        <taxon>Neoptera</taxon>
        <taxon>Endopterygota</taxon>
        <taxon>Diptera</taxon>
        <taxon>Brachycera</taxon>
        <taxon>Muscomorpha</taxon>
        <taxon>Ephydroidea</taxon>
        <taxon>Drosophilidae</taxon>
        <taxon>Drosophila</taxon>
        <taxon>Sophophora</taxon>
    </lineage>
</organism>
<dbReference type="Pfam" id="PF02984">
    <property type="entry name" value="Cyclin_C"/>
    <property type="match status" value="1"/>
</dbReference>
<name>A0A6P4I9A4_DROKI</name>
<dbReference type="InterPro" id="IPR004367">
    <property type="entry name" value="Cyclin_C-dom"/>
</dbReference>
<protein>
    <submittedName>
        <fullName evidence="8">G2/mitotic-specific cyclin-B-like</fullName>
    </submittedName>
</protein>
<evidence type="ECO:0000313" key="7">
    <source>
        <dbReference type="Proteomes" id="UP001652661"/>
    </source>
</evidence>
<accession>A0A6P4I9A4</accession>
<keyword evidence="2 4" id="KW-0195">Cyclin</keyword>
<dbReference type="Gene3D" id="1.10.472.10">
    <property type="entry name" value="Cyclin-like"/>
    <property type="match status" value="2"/>
</dbReference>
<dbReference type="PROSITE" id="PS00292">
    <property type="entry name" value="CYCLINS"/>
    <property type="match status" value="1"/>
</dbReference>
<reference evidence="7" key="1">
    <citation type="submission" date="2025-05" db="UniProtKB">
        <authorList>
            <consortium name="RefSeq"/>
        </authorList>
    </citation>
    <scope>NUCLEOTIDE SEQUENCE [LARGE SCALE GENOMIC DNA]</scope>
    <source>
        <strain evidence="7">14028-0561.14</strain>
    </source>
</reference>
<dbReference type="InterPro" id="IPR036915">
    <property type="entry name" value="Cyclin-like_sf"/>
</dbReference>
<feature type="domain" description="Cyclin-like" evidence="5">
    <location>
        <begin position="149"/>
        <end position="234"/>
    </location>
</feature>
<dbReference type="InterPro" id="IPR039361">
    <property type="entry name" value="Cyclin"/>
</dbReference>
<dbReference type="GO" id="GO:0051301">
    <property type="term" value="P:cell division"/>
    <property type="evidence" value="ECO:0007669"/>
    <property type="project" value="UniProtKB-KW"/>
</dbReference>
<dbReference type="Pfam" id="PF00134">
    <property type="entry name" value="Cyclin_N"/>
    <property type="match status" value="1"/>
</dbReference>
<dbReference type="GO" id="GO:0016538">
    <property type="term" value="F:cyclin-dependent protein serine/threonine kinase regulator activity"/>
    <property type="evidence" value="ECO:0007669"/>
    <property type="project" value="InterPro"/>
</dbReference>
<dbReference type="SMART" id="SM00385">
    <property type="entry name" value="CYCLIN"/>
    <property type="match status" value="2"/>
</dbReference>
<gene>
    <name evidence="8" type="primary">LOC108076914</name>
</gene>
<dbReference type="PANTHER" id="PTHR10177">
    <property type="entry name" value="CYCLINS"/>
    <property type="match status" value="1"/>
</dbReference>
<keyword evidence="7" id="KW-1185">Reference proteome</keyword>
<evidence type="ECO:0000256" key="4">
    <source>
        <dbReference type="RuleBase" id="RU000383"/>
    </source>
</evidence>
<evidence type="ECO:0000256" key="3">
    <source>
        <dbReference type="ARBA" id="ARBA00023306"/>
    </source>
</evidence>
<dbReference type="FunFam" id="1.10.472.10:FF:000001">
    <property type="entry name" value="G2/mitotic-specific cyclin"/>
    <property type="match status" value="1"/>
</dbReference>
<dbReference type="GO" id="GO:0005634">
    <property type="term" value="C:nucleus"/>
    <property type="evidence" value="ECO:0007669"/>
    <property type="project" value="UniProtKB-ARBA"/>
</dbReference>
<feature type="domain" description="Cyclin-like" evidence="5">
    <location>
        <begin position="247"/>
        <end position="338"/>
    </location>
</feature>
<dbReference type="SMART" id="SM01332">
    <property type="entry name" value="Cyclin_C"/>
    <property type="match status" value="1"/>
</dbReference>
<dbReference type="GO" id="GO:0044772">
    <property type="term" value="P:mitotic cell cycle phase transition"/>
    <property type="evidence" value="ECO:0007669"/>
    <property type="project" value="InterPro"/>
</dbReference>
<sequence>MGGRTLEMQGKNATDNLNQIKKQKLREASQEVKTKRVALGVLQNRCLTRDIAAKDAAQKDIKDLKAKSRVDTHVKKEPLGTTANGSLSKKFEGFQDIDANDKRNLFLVSEYVNEIYDYLYQVEKQQPIFKDHLAGQRSVSPKMRAVLIDWINAVNLQFHLTADSFQLAVAIIDRYLQVVKDTKRNYFQLVGVTALFIATKYERLCPVGIETFVYVSDDTYTARQIRQMELQILKAIDFSLSRPLPIHFLRRYSKAAGATNEQHVMAKYFIELAALTYDLASYRPSEIAAASMFLSLNLLNGNHREATGFNDQHWSATLSFYSRYSASDLRPISRKIAKLARNAPQAKLKAVYIKYQGSNFHKIAQRRELSSPLIDYIIGQNFRK</sequence>